<dbReference type="SUPFAM" id="SSF52058">
    <property type="entry name" value="L domain-like"/>
    <property type="match status" value="1"/>
</dbReference>
<evidence type="ECO:0000313" key="6">
    <source>
        <dbReference type="Proteomes" id="UP001293593"/>
    </source>
</evidence>
<dbReference type="InterPro" id="IPR001611">
    <property type="entry name" value="Leu-rich_rpt"/>
</dbReference>
<dbReference type="InterPro" id="IPR058192">
    <property type="entry name" value="WHD_ROQ1-like"/>
</dbReference>
<gene>
    <name evidence="5" type="ORF">QN277_016556</name>
</gene>
<keyword evidence="3" id="KW-0520">NAD</keyword>
<dbReference type="FunFam" id="3.40.50.10140:FF:000007">
    <property type="entry name" value="Disease resistance protein (TIR-NBS-LRR class)"/>
    <property type="match status" value="1"/>
</dbReference>
<sequence length="1199" mass="138038">MDGVGKTTLARVVFEKLSHKFEICCFLEGVKNALPEGLVHLQKSLLSHLHIKDLEIYDSYKGMQMIRTRLSEKKVLLVLDDINDRRQLRNLAGSPDWFGKGSRIIITTRYKKVLTLLKVERIYEMKTMKNDTFNSTVQWEYDVFLSFAGKETRLNFTGHLYEALIRSGIRCFRDDVDLPKGEDINDLFREIQNSLCAVLVISQNYAKSAWCLDGLQKILESRKKLGGRIFPIFYNVNPADVREQRGSFGEALAKLEKKFKENTTKVQSWRTALSKIGDLSSWVIKDEHEADLIKNIVGDVWSFLSTKLPSFDDNLVGIHSEVADVIPFLEIGSDDKRFVGIWGMGGVGKTTLAKVVFEKLSYKFEICCFLENVKDALPKKGLLCLQKSLLSRLQIEEVLIFDSYEGMQKIREFLCNKKVLLVLDNIDDMSQLKDLAESPDWFGEGSRIIITTRDSHLLTSFGVERIYQMKTMNDDESLQIFSKYAFKKNHPEEKYLEYSKSVIKCAGGLPLALQNLGAYLCGRREEAVWRDALDKLKQINPYKNILQVLKLSYDGLDEKEQIIFLDIVCLFKRWKKEEVTQILKACDLNPVIGIKVLIEKTLLVEIEGGKLDMHDLYEDLGRYIIQQKSPNNRLRKFGEIKDVLENNKGYGEIEAIVLDNYYDEEKIRVHPEAFSKMTRLRLLLLNCEPNVPAGLKKLSSALKFVRWPRFPLETFPLPLDESMNHLKFINLSESPNFTETPDFSNVQSLGHLCLSRCASLVKVHDSLGVLKELFEVDLRGCENLNSLPSKLETNSLRKLDLGGCKNLEKLPEFGKGMKKLSYLDASHTAITTLPESLGSLTSLRWLDLRATGLINLPTDCFSGLFELVFLSLEGCKWLVSLPRLPPQLIRLETNGCYSMKRSLDEQLLNLVTSLDHECRGQTKYLISDEEENMPFPSEKYHDLPFKLKDVEPEYNLRNFFAIIPSGDQIPSWFDPNIKYYDEERYECKIEVDVPPNFRASKWSGIVVCLHLKGRDGLISWSSKAPEDDKYNSWAEWLHRIWSLRELDGLCVMVLEFNQKTCWQFLRDDNNSLQIRLFSRDKHGDVGYYIYGNFPKAPYILGYGWRVICKEDIQNWCHPNRFNQFIQPEHAPPSEVRIPSRLLRRVLGYRSLYDYGYSSLNEYDYSSLYDDDYSSLYDDGYSSGSSTCLDVIEGLINLGP</sequence>
<evidence type="ECO:0000313" key="5">
    <source>
        <dbReference type="EMBL" id="KAK4278754.1"/>
    </source>
</evidence>
<protein>
    <recommendedName>
        <fullName evidence="4">TIR domain-containing protein</fullName>
    </recommendedName>
</protein>
<proteinExistence type="predicted"/>
<dbReference type="Gene3D" id="3.80.10.10">
    <property type="entry name" value="Ribonuclease Inhibitor"/>
    <property type="match status" value="2"/>
</dbReference>
<dbReference type="Pfam" id="PF13855">
    <property type="entry name" value="LRR_8"/>
    <property type="match status" value="1"/>
</dbReference>
<dbReference type="Pfam" id="PF00931">
    <property type="entry name" value="NB-ARC"/>
    <property type="match status" value="2"/>
</dbReference>
<keyword evidence="1" id="KW-0433">Leucine-rich repeat</keyword>
<dbReference type="Pfam" id="PF01582">
    <property type="entry name" value="TIR"/>
    <property type="match status" value="1"/>
</dbReference>
<dbReference type="GO" id="GO:0007165">
    <property type="term" value="P:signal transduction"/>
    <property type="evidence" value="ECO:0007669"/>
    <property type="project" value="InterPro"/>
</dbReference>
<dbReference type="InterPro" id="IPR035897">
    <property type="entry name" value="Toll_tir_struct_dom_sf"/>
</dbReference>
<evidence type="ECO:0000256" key="3">
    <source>
        <dbReference type="ARBA" id="ARBA00023027"/>
    </source>
</evidence>
<evidence type="ECO:0000256" key="2">
    <source>
        <dbReference type="ARBA" id="ARBA00022737"/>
    </source>
</evidence>
<dbReference type="GO" id="GO:0043531">
    <property type="term" value="F:ADP binding"/>
    <property type="evidence" value="ECO:0007669"/>
    <property type="project" value="InterPro"/>
</dbReference>
<dbReference type="InterPro" id="IPR042197">
    <property type="entry name" value="Apaf_helical"/>
</dbReference>
<organism evidence="5 6">
    <name type="scientific">Acacia crassicarpa</name>
    <name type="common">northern wattle</name>
    <dbReference type="NCBI Taxonomy" id="499986"/>
    <lineage>
        <taxon>Eukaryota</taxon>
        <taxon>Viridiplantae</taxon>
        <taxon>Streptophyta</taxon>
        <taxon>Embryophyta</taxon>
        <taxon>Tracheophyta</taxon>
        <taxon>Spermatophyta</taxon>
        <taxon>Magnoliopsida</taxon>
        <taxon>eudicotyledons</taxon>
        <taxon>Gunneridae</taxon>
        <taxon>Pentapetalae</taxon>
        <taxon>rosids</taxon>
        <taxon>fabids</taxon>
        <taxon>Fabales</taxon>
        <taxon>Fabaceae</taxon>
        <taxon>Caesalpinioideae</taxon>
        <taxon>mimosoid clade</taxon>
        <taxon>Acacieae</taxon>
        <taxon>Acacia</taxon>
    </lineage>
</organism>
<dbReference type="InterPro" id="IPR027417">
    <property type="entry name" value="P-loop_NTPase"/>
</dbReference>
<dbReference type="Proteomes" id="UP001293593">
    <property type="component" value="Unassembled WGS sequence"/>
</dbReference>
<keyword evidence="6" id="KW-1185">Reference proteome</keyword>
<keyword evidence="2" id="KW-0677">Repeat</keyword>
<dbReference type="InterPro" id="IPR044974">
    <property type="entry name" value="Disease_R_plants"/>
</dbReference>
<dbReference type="GO" id="GO:0006952">
    <property type="term" value="P:defense response"/>
    <property type="evidence" value="ECO:0007669"/>
    <property type="project" value="InterPro"/>
</dbReference>
<dbReference type="InterPro" id="IPR002182">
    <property type="entry name" value="NB-ARC"/>
</dbReference>
<dbReference type="PANTHER" id="PTHR11017:SF559">
    <property type="entry name" value="DISEASE RESISTANCE PROTEIN CHL1"/>
    <property type="match status" value="1"/>
</dbReference>
<name>A0AAE1MX05_9FABA</name>
<dbReference type="InterPro" id="IPR000157">
    <property type="entry name" value="TIR_dom"/>
</dbReference>
<dbReference type="PRINTS" id="PR00364">
    <property type="entry name" value="DISEASERSIST"/>
</dbReference>
<dbReference type="Pfam" id="PF23282">
    <property type="entry name" value="WHD_ROQ1"/>
    <property type="match status" value="1"/>
</dbReference>
<dbReference type="InterPro" id="IPR032675">
    <property type="entry name" value="LRR_dom_sf"/>
</dbReference>
<dbReference type="Gene3D" id="3.40.50.10140">
    <property type="entry name" value="Toll/interleukin-1 receptor homology (TIR) domain"/>
    <property type="match status" value="1"/>
</dbReference>
<feature type="domain" description="TIR" evidence="4">
    <location>
        <begin position="139"/>
        <end position="308"/>
    </location>
</feature>
<evidence type="ECO:0000256" key="1">
    <source>
        <dbReference type="ARBA" id="ARBA00022614"/>
    </source>
</evidence>
<dbReference type="Gene3D" id="3.40.50.300">
    <property type="entry name" value="P-loop containing nucleotide triphosphate hydrolases"/>
    <property type="match status" value="2"/>
</dbReference>
<dbReference type="Gene3D" id="1.10.8.430">
    <property type="entry name" value="Helical domain of apoptotic protease-activating factors"/>
    <property type="match status" value="1"/>
</dbReference>
<accession>A0AAE1MX05</accession>
<dbReference type="EMBL" id="JAWXYG010000003">
    <property type="protein sequence ID" value="KAK4278754.1"/>
    <property type="molecule type" value="Genomic_DNA"/>
</dbReference>
<dbReference type="PANTHER" id="PTHR11017">
    <property type="entry name" value="LEUCINE-RICH REPEAT-CONTAINING PROTEIN"/>
    <property type="match status" value="1"/>
</dbReference>
<reference evidence="5" key="1">
    <citation type="submission" date="2023-10" db="EMBL/GenBank/DDBJ databases">
        <title>Chromosome-level genome of the transformable northern wattle, Acacia crassicarpa.</title>
        <authorList>
            <person name="Massaro I."/>
            <person name="Sinha N.R."/>
            <person name="Poethig S."/>
            <person name="Leichty A.R."/>
        </authorList>
    </citation>
    <scope>NUCLEOTIDE SEQUENCE</scope>
    <source>
        <strain evidence="5">Acra3RX</strain>
        <tissue evidence="5">Leaf</tissue>
    </source>
</reference>
<comment type="caution">
    <text evidence="5">The sequence shown here is derived from an EMBL/GenBank/DDBJ whole genome shotgun (WGS) entry which is preliminary data.</text>
</comment>
<dbReference type="SUPFAM" id="SSF52200">
    <property type="entry name" value="Toll/Interleukin receptor TIR domain"/>
    <property type="match status" value="1"/>
</dbReference>
<dbReference type="SMART" id="SM00255">
    <property type="entry name" value="TIR"/>
    <property type="match status" value="1"/>
</dbReference>
<dbReference type="PROSITE" id="PS50104">
    <property type="entry name" value="TIR"/>
    <property type="match status" value="1"/>
</dbReference>
<dbReference type="AlphaFoldDB" id="A0AAE1MX05"/>
<dbReference type="SUPFAM" id="SSF52540">
    <property type="entry name" value="P-loop containing nucleoside triphosphate hydrolases"/>
    <property type="match status" value="2"/>
</dbReference>
<evidence type="ECO:0000259" key="4">
    <source>
        <dbReference type="PROSITE" id="PS50104"/>
    </source>
</evidence>